<dbReference type="EMBL" id="PZQS01000004">
    <property type="protein sequence ID" value="PVD33154.1"/>
    <property type="molecule type" value="Genomic_DNA"/>
</dbReference>
<proteinExistence type="predicted"/>
<keyword evidence="3" id="KW-1185">Reference proteome</keyword>
<protein>
    <submittedName>
        <fullName evidence="2">Uncharacterized protein</fullName>
    </submittedName>
</protein>
<feature type="compositionally biased region" description="Acidic residues" evidence="1">
    <location>
        <begin position="181"/>
        <end position="205"/>
    </location>
</feature>
<evidence type="ECO:0000313" key="3">
    <source>
        <dbReference type="Proteomes" id="UP000245119"/>
    </source>
</evidence>
<gene>
    <name evidence="2" type="ORF">C0Q70_08603</name>
</gene>
<sequence>MFQGARSVASWCPRPGIESHAGAVEVQIGPDSAPSSQKRAQIHHQSLTRHYVTRPASLGQSSNGTACEEECPMLQDQYSNVHDITDELKRYKWERVGLKMDRLWRDSNGQRARAIVQRVSDISKMKAVAENKIEGNCRETAEVWQGLKTLGPINFSKLLPRQETLLQKQDKLCHPVLKGSDDDDEEEEEEKEEEEKEEEPGGGGY</sequence>
<dbReference type="Proteomes" id="UP000245119">
    <property type="component" value="Linkage Group LG4"/>
</dbReference>
<evidence type="ECO:0000256" key="1">
    <source>
        <dbReference type="SAM" id="MobiDB-lite"/>
    </source>
</evidence>
<accession>A0A2T7PIB7</accession>
<reference evidence="2 3" key="1">
    <citation type="submission" date="2018-04" db="EMBL/GenBank/DDBJ databases">
        <title>The genome of golden apple snail Pomacea canaliculata provides insight into stress tolerance and invasive adaptation.</title>
        <authorList>
            <person name="Liu C."/>
            <person name="Liu B."/>
            <person name="Ren Y."/>
            <person name="Zhang Y."/>
            <person name="Wang H."/>
            <person name="Li S."/>
            <person name="Jiang F."/>
            <person name="Yin L."/>
            <person name="Zhang G."/>
            <person name="Qian W."/>
            <person name="Fan W."/>
        </authorList>
    </citation>
    <scope>NUCLEOTIDE SEQUENCE [LARGE SCALE GENOMIC DNA]</scope>
    <source>
        <strain evidence="2">SZHN2017</strain>
        <tissue evidence="2">Muscle</tissue>
    </source>
</reference>
<name>A0A2T7PIB7_POMCA</name>
<evidence type="ECO:0000313" key="2">
    <source>
        <dbReference type="EMBL" id="PVD33154.1"/>
    </source>
</evidence>
<organism evidence="2 3">
    <name type="scientific">Pomacea canaliculata</name>
    <name type="common">Golden apple snail</name>
    <dbReference type="NCBI Taxonomy" id="400727"/>
    <lineage>
        <taxon>Eukaryota</taxon>
        <taxon>Metazoa</taxon>
        <taxon>Spiralia</taxon>
        <taxon>Lophotrochozoa</taxon>
        <taxon>Mollusca</taxon>
        <taxon>Gastropoda</taxon>
        <taxon>Caenogastropoda</taxon>
        <taxon>Architaenioglossa</taxon>
        <taxon>Ampullarioidea</taxon>
        <taxon>Ampullariidae</taxon>
        <taxon>Pomacea</taxon>
    </lineage>
</organism>
<feature type="region of interest" description="Disordered" evidence="1">
    <location>
        <begin position="170"/>
        <end position="205"/>
    </location>
</feature>
<dbReference type="AlphaFoldDB" id="A0A2T7PIB7"/>
<comment type="caution">
    <text evidence="2">The sequence shown here is derived from an EMBL/GenBank/DDBJ whole genome shotgun (WGS) entry which is preliminary data.</text>
</comment>